<name>A0AAV4J3H5_9GAST</name>
<sequence>MLEELVNKVFSNFEENVFNMQCLSERSILAPLLKNVAFTNHMFKNMMPVPATNFYSVNTAVSDEDSMHYPTEFLNSIELAGLPLHILTLKVGMRKIIRRNLNPPQIINGTRCTIIKVLRNVLEVNASSGLYKHENHLIPRIILQPADTQLRFPFTGKHFLVRPCFAITINKAKGQSLAEVGLDLRTLVFTHGMLYQMSHCPELATNSRFTF</sequence>
<feature type="domain" description="DNA helicase Pif1-like 2B" evidence="1">
    <location>
        <begin position="72"/>
        <end position="116"/>
    </location>
</feature>
<dbReference type="EMBL" id="BMAT01006664">
    <property type="protein sequence ID" value="GFS17299.1"/>
    <property type="molecule type" value="Genomic_DNA"/>
</dbReference>
<dbReference type="InterPro" id="IPR027417">
    <property type="entry name" value="P-loop_NTPase"/>
</dbReference>
<dbReference type="GO" id="GO:0006260">
    <property type="term" value="P:DNA replication"/>
    <property type="evidence" value="ECO:0007669"/>
    <property type="project" value="TreeGrafter"/>
</dbReference>
<keyword evidence="3" id="KW-1185">Reference proteome</keyword>
<dbReference type="PANTHER" id="PTHR23274">
    <property type="entry name" value="DNA HELICASE-RELATED"/>
    <property type="match status" value="1"/>
</dbReference>
<dbReference type="Proteomes" id="UP000762676">
    <property type="component" value="Unassembled WGS sequence"/>
</dbReference>
<protein>
    <recommendedName>
        <fullName evidence="1">DNA helicase Pif1-like 2B domain-containing protein</fullName>
    </recommendedName>
</protein>
<evidence type="ECO:0000259" key="1">
    <source>
        <dbReference type="Pfam" id="PF21530"/>
    </source>
</evidence>
<dbReference type="InterPro" id="IPR049163">
    <property type="entry name" value="Pif1-like_2B_dom"/>
</dbReference>
<dbReference type="AlphaFoldDB" id="A0AAV4J3H5"/>
<dbReference type="PANTHER" id="PTHR23274:SF51">
    <property type="entry name" value="OS03G0423850 PROTEIN"/>
    <property type="match status" value="1"/>
</dbReference>
<reference evidence="2 3" key="1">
    <citation type="journal article" date="2021" name="Elife">
        <title>Chloroplast acquisition without the gene transfer in kleptoplastic sea slugs, Plakobranchus ocellatus.</title>
        <authorList>
            <person name="Maeda T."/>
            <person name="Takahashi S."/>
            <person name="Yoshida T."/>
            <person name="Shimamura S."/>
            <person name="Takaki Y."/>
            <person name="Nagai Y."/>
            <person name="Toyoda A."/>
            <person name="Suzuki Y."/>
            <person name="Arimoto A."/>
            <person name="Ishii H."/>
            <person name="Satoh N."/>
            <person name="Nishiyama T."/>
            <person name="Hasebe M."/>
            <person name="Maruyama T."/>
            <person name="Minagawa J."/>
            <person name="Obokata J."/>
            <person name="Shigenobu S."/>
        </authorList>
    </citation>
    <scope>NUCLEOTIDE SEQUENCE [LARGE SCALE GENOMIC DNA]</scope>
</reference>
<organism evidence="2 3">
    <name type="scientific">Elysia marginata</name>
    <dbReference type="NCBI Taxonomy" id="1093978"/>
    <lineage>
        <taxon>Eukaryota</taxon>
        <taxon>Metazoa</taxon>
        <taxon>Spiralia</taxon>
        <taxon>Lophotrochozoa</taxon>
        <taxon>Mollusca</taxon>
        <taxon>Gastropoda</taxon>
        <taxon>Heterobranchia</taxon>
        <taxon>Euthyneura</taxon>
        <taxon>Panpulmonata</taxon>
        <taxon>Sacoglossa</taxon>
        <taxon>Placobranchoidea</taxon>
        <taxon>Plakobranchidae</taxon>
        <taxon>Elysia</taxon>
    </lineage>
</organism>
<evidence type="ECO:0000313" key="2">
    <source>
        <dbReference type="EMBL" id="GFS17299.1"/>
    </source>
</evidence>
<gene>
    <name evidence="2" type="ORF">ElyMa_003234800</name>
</gene>
<proteinExistence type="predicted"/>
<dbReference type="GO" id="GO:0005657">
    <property type="term" value="C:replication fork"/>
    <property type="evidence" value="ECO:0007669"/>
    <property type="project" value="TreeGrafter"/>
</dbReference>
<dbReference type="SUPFAM" id="SSF52540">
    <property type="entry name" value="P-loop containing nucleoside triphosphate hydrolases"/>
    <property type="match status" value="1"/>
</dbReference>
<accession>A0AAV4J3H5</accession>
<comment type="caution">
    <text evidence="2">The sequence shown here is derived from an EMBL/GenBank/DDBJ whole genome shotgun (WGS) entry which is preliminary data.</text>
</comment>
<dbReference type="Pfam" id="PF21530">
    <property type="entry name" value="Pif1_2B_dom"/>
    <property type="match status" value="1"/>
</dbReference>
<evidence type="ECO:0000313" key="3">
    <source>
        <dbReference type="Proteomes" id="UP000762676"/>
    </source>
</evidence>